<name>A0ACB6R579_9PLEO</name>
<proteinExistence type="predicted"/>
<reference evidence="1" key="1">
    <citation type="journal article" date="2020" name="Stud. Mycol.">
        <title>101 Dothideomycetes genomes: a test case for predicting lifestyles and emergence of pathogens.</title>
        <authorList>
            <person name="Haridas S."/>
            <person name="Albert R."/>
            <person name="Binder M."/>
            <person name="Bloem J."/>
            <person name="Labutti K."/>
            <person name="Salamov A."/>
            <person name="Andreopoulos B."/>
            <person name="Baker S."/>
            <person name="Barry K."/>
            <person name="Bills G."/>
            <person name="Bluhm B."/>
            <person name="Cannon C."/>
            <person name="Castanera R."/>
            <person name="Culley D."/>
            <person name="Daum C."/>
            <person name="Ezra D."/>
            <person name="Gonzalez J."/>
            <person name="Henrissat B."/>
            <person name="Kuo A."/>
            <person name="Liang C."/>
            <person name="Lipzen A."/>
            <person name="Lutzoni F."/>
            <person name="Magnuson J."/>
            <person name="Mondo S."/>
            <person name="Nolan M."/>
            <person name="Ohm R."/>
            <person name="Pangilinan J."/>
            <person name="Park H.-J."/>
            <person name="Ramirez L."/>
            <person name="Alfaro M."/>
            <person name="Sun H."/>
            <person name="Tritt A."/>
            <person name="Yoshinaga Y."/>
            <person name="Zwiers L.-H."/>
            <person name="Turgeon B."/>
            <person name="Goodwin S."/>
            <person name="Spatafora J."/>
            <person name="Crous P."/>
            <person name="Grigoriev I."/>
        </authorList>
    </citation>
    <scope>NUCLEOTIDE SEQUENCE</scope>
    <source>
        <strain evidence="1">ATCC 200398</strain>
    </source>
</reference>
<sequence length="349" mass="38457">MSNSKPVRIAIVGTGLIGPRHAEAVLKDPDAELACIVDPNPVVEAVADRLKCPWYRSVEEMLASPAKPDAAMVCTPNHTHVSLSKELLEGGLHVLCEKPISVDIGSGQELIKCAKARKLKLMIGHHRRFNRYVVTTKKLLPSLGRIIAINGLWTMYKPTEYFDPPTEWRRLDSAGVVFINLIHEIDILHHLFGPIVRVYAEKTVSQRGYLADEGAAITLKFASGIVGTFLLSDAVVSPHSFESGTGENPMIPEVGQDFYRIFGSEGSLSVPDMTMWKYPSSTRSWTEKLDRENLEVPGMGIPFELQMSHFVKVIKGQEEPSCSGIDGLRALAVCEAIKKAMEVSKPVDI</sequence>
<feature type="non-terminal residue" evidence="1">
    <location>
        <position position="349"/>
    </location>
</feature>
<evidence type="ECO:0000313" key="1">
    <source>
        <dbReference type="EMBL" id="KAF2473465.1"/>
    </source>
</evidence>
<evidence type="ECO:0000313" key="2">
    <source>
        <dbReference type="Proteomes" id="UP000799755"/>
    </source>
</evidence>
<protein>
    <submittedName>
        <fullName evidence="1">NAD(P)-binding protein</fullName>
    </submittedName>
</protein>
<dbReference type="Proteomes" id="UP000799755">
    <property type="component" value="Unassembled WGS sequence"/>
</dbReference>
<accession>A0ACB6R579</accession>
<comment type="caution">
    <text evidence="1">The sequence shown here is derived from an EMBL/GenBank/DDBJ whole genome shotgun (WGS) entry which is preliminary data.</text>
</comment>
<organism evidence="1 2">
    <name type="scientific">Lindgomyces ingoldianus</name>
    <dbReference type="NCBI Taxonomy" id="673940"/>
    <lineage>
        <taxon>Eukaryota</taxon>
        <taxon>Fungi</taxon>
        <taxon>Dikarya</taxon>
        <taxon>Ascomycota</taxon>
        <taxon>Pezizomycotina</taxon>
        <taxon>Dothideomycetes</taxon>
        <taxon>Pleosporomycetidae</taxon>
        <taxon>Pleosporales</taxon>
        <taxon>Lindgomycetaceae</taxon>
        <taxon>Lindgomyces</taxon>
    </lineage>
</organism>
<dbReference type="EMBL" id="MU003500">
    <property type="protein sequence ID" value="KAF2473465.1"/>
    <property type="molecule type" value="Genomic_DNA"/>
</dbReference>
<keyword evidence="2" id="KW-1185">Reference proteome</keyword>
<gene>
    <name evidence="1" type="ORF">BDR25DRAFT_257935</name>
</gene>